<evidence type="ECO:0000313" key="1">
    <source>
        <dbReference type="EMBL" id="QJA52033.1"/>
    </source>
</evidence>
<accession>A0A6H1ZVT0</accession>
<name>A0A6H1ZVT0_9ZZZZ</name>
<gene>
    <name evidence="1" type="ORF">TM448A02447_0007</name>
</gene>
<organism evidence="1">
    <name type="scientific">viral metagenome</name>
    <dbReference type="NCBI Taxonomy" id="1070528"/>
    <lineage>
        <taxon>unclassified sequences</taxon>
        <taxon>metagenomes</taxon>
        <taxon>organismal metagenomes</taxon>
    </lineage>
</organism>
<protein>
    <submittedName>
        <fullName evidence="1">Uncharacterized protein</fullName>
    </submittedName>
</protein>
<reference evidence="1" key="1">
    <citation type="submission" date="2020-03" db="EMBL/GenBank/DDBJ databases">
        <title>The deep terrestrial virosphere.</title>
        <authorList>
            <person name="Holmfeldt K."/>
            <person name="Nilsson E."/>
            <person name="Simone D."/>
            <person name="Lopez-Fernandez M."/>
            <person name="Wu X."/>
            <person name="de Brujin I."/>
            <person name="Lundin D."/>
            <person name="Andersson A."/>
            <person name="Bertilsson S."/>
            <person name="Dopson M."/>
        </authorList>
    </citation>
    <scope>NUCLEOTIDE SEQUENCE</scope>
    <source>
        <strain evidence="1">TM448A02447</strain>
    </source>
</reference>
<dbReference type="EMBL" id="MT144307">
    <property type="protein sequence ID" value="QJA52033.1"/>
    <property type="molecule type" value="Genomic_DNA"/>
</dbReference>
<dbReference type="AlphaFoldDB" id="A0A6H1ZVT0"/>
<sequence length="107" mass="12221">MKKVVNPKDYEKFVEYWDKGDGKTNQLKGEKRKFQSQDINIVIFDEPVSIKVGGSAVLPDSVAQTLLVRFPYLVVSEPDPVVKKKATKIAKRVPKKKYEKTIKKAKK</sequence>
<proteinExistence type="predicted"/>